<dbReference type="EMBL" id="BLAH01000084">
    <property type="protein sequence ID" value="GES37328.1"/>
    <property type="molecule type" value="Genomic_DNA"/>
</dbReference>
<comment type="caution">
    <text evidence="2">The sequence shown here is derived from an EMBL/GenBank/DDBJ whole genome shotgun (WGS) entry which is preliminary data.</text>
</comment>
<feature type="compositionally biased region" description="Low complexity" evidence="1">
    <location>
        <begin position="23"/>
        <end position="39"/>
    </location>
</feature>
<evidence type="ECO:0000256" key="1">
    <source>
        <dbReference type="SAM" id="MobiDB-lite"/>
    </source>
</evidence>
<reference evidence="2 3" key="1">
    <citation type="journal article" date="2018" name="Biodegradation">
        <title>1,4-Dioxane degradation characteristics of Rhodococcus aetherivorans JCM 14343.</title>
        <authorList>
            <person name="Inoue D."/>
            <person name="Tsunoda T."/>
            <person name="Yamamoto N."/>
            <person name="Ike M."/>
            <person name="Sei K."/>
        </authorList>
    </citation>
    <scope>NUCLEOTIDE SEQUENCE [LARGE SCALE GENOMIC DNA]</scope>
    <source>
        <strain evidence="2 3">JCM 14343</strain>
    </source>
</reference>
<evidence type="ECO:0000313" key="2">
    <source>
        <dbReference type="EMBL" id="GES37328.1"/>
    </source>
</evidence>
<accession>A0ABQ0YLC7</accession>
<dbReference type="Proteomes" id="UP000325466">
    <property type="component" value="Unassembled WGS sequence"/>
</dbReference>
<gene>
    <name evidence="2" type="ORF">RAJCM14343_2582</name>
</gene>
<evidence type="ECO:0000313" key="3">
    <source>
        <dbReference type="Proteomes" id="UP000325466"/>
    </source>
</evidence>
<proteinExistence type="predicted"/>
<keyword evidence="3" id="KW-1185">Reference proteome</keyword>
<organism evidence="2 3">
    <name type="scientific">Rhodococcus aetherivorans</name>
    <dbReference type="NCBI Taxonomy" id="191292"/>
    <lineage>
        <taxon>Bacteria</taxon>
        <taxon>Bacillati</taxon>
        <taxon>Actinomycetota</taxon>
        <taxon>Actinomycetes</taxon>
        <taxon>Mycobacteriales</taxon>
        <taxon>Nocardiaceae</taxon>
        <taxon>Rhodococcus</taxon>
    </lineage>
</organism>
<sequence length="39" mass="4684">MRQHQRVQLTRSRLRRGERCRGITRVASTRTAPSRPRRP</sequence>
<protein>
    <submittedName>
        <fullName evidence="2">Uncharacterized protein</fullName>
    </submittedName>
</protein>
<feature type="region of interest" description="Disordered" evidence="1">
    <location>
        <begin position="1"/>
        <end position="39"/>
    </location>
</feature>
<name>A0ABQ0YLC7_9NOCA</name>